<gene>
    <name evidence="3" type="ORF">GCM10009544_47040</name>
</gene>
<reference evidence="3 4" key="1">
    <citation type="journal article" date="2019" name="Int. J. Syst. Evol. Microbiol.">
        <title>The Global Catalogue of Microorganisms (GCM) 10K type strain sequencing project: providing services to taxonomists for standard genome sequencing and annotation.</title>
        <authorList>
            <consortium name="The Broad Institute Genomics Platform"/>
            <consortium name="The Broad Institute Genome Sequencing Center for Infectious Disease"/>
            <person name="Wu L."/>
            <person name="Ma J."/>
        </authorList>
    </citation>
    <scope>NUCLEOTIDE SEQUENCE [LARGE SCALE GENOMIC DNA]</scope>
    <source>
        <strain evidence="3 4">JCM 10649</strain>
    </source>
</reference>
<evidence type="ECO:0000256" key="1">
    <source>
        <dbReference type="SAM" id="MobiDB-lite"/>
    </source>
</evidence>
<dbReference type="Proteomes" id="UP001499895">
    <property type="component" value="Unassembled WGS sequence"/>
</dbReference>
<sequence>MPTDRDTTPPTRLQEPGSVGPFFALRTDDGNADAEGYLPLPGRIGEAVRLRTRTVADRLGTADRRVAASVAFQGIAGRLLSVALGSAVLSGGIPDLCDGRLGWHPARTAPEDLWLPRPTALPHPAGLAEQIREHVVHGILADLHRATREAVPVSGRLLWGNAGSALAGALRVLHTWCREQDRPREAGRALALARAVLEDPVLRDTGTLTARADTGPAFVRTTCCLYYRVLPGGMCGDCVLRHPPRAR</sequence>
<dbReference type="Pfam" id="PF11575">
    <property type="entry name" value="FhuF_C"/>
    <property type="match status" value="1"/>
</dbReference>
<dbReference type="EMBL" id="BAAAHB010000063">
    <property type="protein sequence ID" value="GAA0479650.1"/>
    <property type="molecule type" value="Genomic_DNA"/>
</dbReference>
<evidence type="ECO:0000259" key="2">
    <source>
        <dbReference type="Pfam" id="PF11575"/>
    </source>
</evidence>
<feature type="region of interest" description="Disordered" evidence="1">
    <location>
        <begin position="1"/>
        <end position="20"/>
    </location>
</feature>
<proteinExistence type="predicted"/>
<keyword evidence="4" id="KW-1185">Reference proteome</keyword>
<dbReference type="InterPro" id="IPR024726">
    <property type="entry name" value="FhuF_C"/>
</dbReference>
<organism evidence="3 4">
    <name type="scientific">Streptomyces stramineus</name>
    <dbReference type="NCBI Taxonomy" id="173861"/>
    <lineage>
        <taxon>Bacteria</taxon>
        <taxon>Bacillati</taxon>
        <taxon>Actinomycetota</taxon>
        <taxon>Actinomycetes</taxon>
        <taxon>Kitasatosporales</taxon>
        <taxon>Streptomycetaceae</taxon>
        <taxon>Streptomyces</taxon>
    </lineage>
</organism>
<evidence type="ECO:0000313" key="3">
    <source>
        <dbReference type="EMBL" id="GAA0479650.1"/>
    </source>
</evidence>
<name>A0ABN1ALP9_9ACTN</name>
<evidence type="ECO:0000313" key="4">
    <source>
        <dbReference type="Proteomes" id="UP001499895"/>
    </source>
</evidence>
<dbReference type="RefSeq" id="WP_344094094.1">
    <property type="nucleotide sequence ID" value="NZ_BAAAHB010000063.1"/>
</dbReference>
<protein>
    <recommendedName>
        <fullName evidence="2">Ferric siderophore reductase C-terminal domain-containing protein</fullName>
    </recommendedName>
</protein>
<accession>A0ABN1ALP9</accession>
<comment type="caution">
    <text evidence="3">The sequence shown here is derived from an EMBL/GenBank/DDBJ whole genome shotgun (WGS) entry which is preliminary data.</text>
</comment>
<feature type="domain" description="Ferric siderophore reductase C-terminal" evidence="2">
    <location>
        <begin position="220"/>
        <end position="240"/>
    </location>
</feature>